<dbReference type="AlphaFoldDB" id="A0A814GAN3"/>
<evidence type="ECO:0000256" key="1">
    <source>
        <dbReference type="SAM" id="MobiDB-lite"/>
    </source>
</evidence>
<feature type="compositionally biased region" description="Low complexity" evidence="1">
    <location>
        <begin position="136"/>
        <end position="148"/>
    </location>
</feature>
<gene>
    <name evidence="2" type="ORF">OXX778_LOCUS15986</name>
</gene>
<evidence type="ECO:0000313" key="2">
    <source>
        <dbReference type="EMBL" id="CAF0992484.1"/>
    </source>
</evidence>
<accession>A0A814GAN3</accession>
<protein>
    <submittedName>
        <fullName evidence="2">Uncharacterized protein</fullName>
    </submittedName>
</protein>
<organism evidence="2 3">
    <name type="scientific">Brachionus calyciflorus</name>
    <dbReference type="NCBI Taxonomy" id="104777"/>
    <lineage>
        <taxon>Eukaryota</taxon>
        <taxon>Metazoa</taxon>
        <taxon>Spiralia</taxon>
        <taxon>Gnathifera</taxon>
        <taxon>Rotifera</taxon>
        <taxon>Eurotatoria</taxon>
        <taxon>Monogononta</taxon>
        <taxon>Pseudotrocha</taxon>
        <taxon>Ploima</taxon>
        <taxon>Brachionidae</taxon>
        <taxon>Brachionus</taxon>
    </lineage>
</organism>
<dbReference type="Proteomes" id="UP000663879">
    <property type="component" value="Unassembled WGS sequence"/>
</dbReference>
<sequence length="192" mass="21195">MDQNTIQMMRLFQNNVKEDITNTNSVIKLVQEKLKDCDFNLSSLKQISKELNIDFANIETKINTLKNNGSDECKLSRNSSLSSLADAINENSLNEALRLKLCGEGSDMEDLENTYINVTVGKDGTVTEEVNWAKRSSISSTGSSNTMSCDESSNDSDYGTTPSDVLSTYAEMNNNLIKMLLQNSKLPNGNAN</sequence>
<comment type="caution">
    <text evidence="2">The sequence shown here is derived from an EMBL/GenBank/DDBJ whole genome shotgun (WGS) entry which is preliminary data.</text>
</comment>
<dbReference type="EMBL" id="CAJNOC010003657">
    <property type="protein sequence ID" value="CAF0992484.1"/>
    <property type="molecule type" value="Genomic_DNA"/>
</dbReference>
<feature type="region of interest" description="Disordered" evidence="1">
    <location>
        <begin position="135"/>
        <end position="160"/>
    </location>
</feature>
<reference evidence="2" key="1">
    <citation type="submission" date="2021-02" db="EMBL/GenBank/DDBJ databases">
        <authorList>
            <person name="Nowell W R."/>
        </authorList>
    </citation>
    <scope>NUCLEOTIDE SEQUENCE</scope>
    <source>
        <strain evidence="2">Ploen Becks lab</strain>
    </source>
</reference>
<feature type="compositionally biased region" description="Polar residues" evidence="1">
    <location>
        <begin position="149"/>
        <end position="160"/>
    </location>
</feature>
<keyword evidence="3" id="KW-1185">Reference proteome</keyword>
<dbReference type="OrthoDB" id="10354766at2759"/>
<name>A0A814GAN3_9BILA</name>
<proteinExistence type="predicted"/>
<evidence type="ECO:0000313" key="3">
    <source>
        <dbReference type="Proteomes" id="UP000663879"/>
    </source>
</evidence>